<evidence type="ECO:0000313" key="1">
    <source>
        <dbReference type="EMBL" id="CCW17613.1"/>
    </source>
</evidence>
<protein>
    <submittedName>
        <fullName evidence="1">Uncharacterized protein</fullName>
    </submittedName>
</protein>
<gene>
    <name evidence="1" type="ORF">EBBID32_19540</name>
</gene>
<organism evidence="1 2">
    <name type="scientific">Sphingobium indicum BiD32</name>
    <dbReference type="NCBI Taxonomy" id="1301087"/>
    <lineage>
        <taxon>Bacteria</taxon>
        <taxon>Pseudomonadati</taxon>
        <taxon>Pseudomonadota</taxon>
        <taxon>Alphaproteobacteria</taxon>
        <taxon>Sphingomonadales</taxon>
        <taxon>Sphingomonadaceae</taxon>
        <taxon>Sphingobium</taxon>
    </lineage>
</organism>
<dbReference type="AlphaFoldDB" id="N1MQA8"/>
<reference evidence="1 2" key="1">
    <citation type="submission" date="2013-03" db="EMBL/GenBank/DDBJ databases">
        <authorList>
            <person name="Le V."/>
        </authorList>
    </citation>
    <scope>NUCLEOTIDE SEQUENCE [LARGE SCALE GENOMIC DNA]</scope>
    <source>
        <strain evidence="1 2">BiD32</strain>
    </source>
</reference>
<comment type="caution">
    <text evidence="1">The sequence shown here is derived from an EMBL/GenBank/DDBJ whole genome shotgun (WGS) entry which is preliminary data.</text>
</comment>
<keyword evidence="2" id="KW-1185">Reference proteome</keyword>
<accession>N1MQA8</accession>
<sequence length="40" mass="4570">MRRPSKTLAAVRAMLAPYLDPDVDLVAELKAMRREDAQRD</sequence>
<dbReference type="Proteomes" id="UP000013201">
    <property type="component" value="Unassembled WGS sequence"/>
</dbReference>
<proteinExistence type="predicted"/>
<name>N1MQA8_9SPHN</name>
<evidence type="ECO:0000313" key="2">
    <source>
        <dbReference type="Proteomes" id="UP000013201"/>
    </source>
</evidence>
<reference evidence="2" key="2">
    <citation type="submission" date="2013-04" db="EMBL/GenBank/DDBJ databases">
        <title>Bisphenol A degrading Sphingobium sp. strain BiD32.</title>
        <authorList>
            <person name="Nielsen J.L."/>
            <person name="Zhou N.A."/>
            <person name="Kjeldal H."/>
        </authorList>
    </citation>
    <scope>NUCLEOTIDE SEQUENCE [LARGE SCALE GENOMIC DNA]</scope>
    <source>
        <strain evidence="2">BiD32</strain>
    </source>
</reference>
<dbReference type="EMBL" id="CAVK010000087">
    <property type="protein sequence ID" value="CCW17613.1"/>
    <property type="molecule type" value="Genomic_DNA"/>
</dbReference>